<organism evidence="1 2">
    <name type="scientific">Entomophthora muscae</name>
    <dbReference type="NCBI Taxonomy" id="34485"/>
    <lineage>
        <taxon>Eukaryota</taxon>
        <taxon>Fungi</taxon>
        <taxon>Fungi incertae sedis</taxon>
        <taxon>Zoopagomycota</taxon>
        <taxon>Entomophthoromycotina</taxon>
        <taxon>Entomophthoromycetes</taxon>
        <taxon>Entomophthorales</taxon>
        <taxon>Entomophthoraceae</taxon>
        <taxon>Entomophthora</taxon>
    </lineage>
</organism>
<keyword evidence="2" id="KW-1185">Reference proteome</keyword>
<reference evidence="1" key="1">
    <citation type="submission" date="2022-04" db="EMBL/GenBank/DDBJ databases">
        <title>Genome of the entomopathogenic fungus Entomophthora muscae.</title>
        <authorList>
            <person name="Elya C."/>
            <person name="Lovett B.R."/>
            <person name="Lee E."/>
            <person name="Macias A.M."/>
            <person name="Hajek A.E."/>
            <person name="De Bivort B.L."/>
            <person name="Kasson M.T."/>
            <person name="De Fine Licht H.H."/>
            <person name="Stajich J.E."/>
        </authorList>
    </citation>
    <scope>NUCLEOTIDE SEQUENCE</scope>
    <source>
        <strain evidence="1">Berkeley</strain>
    </source>
</reference>
<dbReference type="Proteomes" id="UP001165960">
    <property type="component" value="Unassembled WGS sequence"/>
</dbReference>
<dbReference type="EMBL" id="QTSX02003763">
    <property type="protein sequence ID" value="KAJ9068240.1"/>
    <property type="molecule type" value="Genomic_DNA"/>
</dbReference>
<accession>A0ACC2T0Y1</accession>
<protein>
    <submittedName>
        <fullName evidence="1">Uncharacterized protein</fullName>
    </submittedName>
</protein>
<comment type="caution">
    <text evidence="1">The sequence shown here is derived from an EMBL/GenBank/DDBJ whole genome shotgun (WGS) entry which is preliminary data.</text>
</comment>
<gene>
    <name evidence="1" type="ORF">DSO57_1030650</name>
</gene>
<evidence type="ECO:0000313" key="1">
    <source>
        <dbReference type="EMBL" id="KAJ9068240.1"/>
    </source>
</evidence>
<proteinExistence type="predicted"/>
<name>A0ACC2T0Y1_9FUNG</name>
<evidence type="ECO:0000313" key="2">
    <source>
        <dbReference type="Proteomes" id="UP001165960"/>
    </source>
</evidence>
<sequence length="68" mass="7503">MTLSTQKEGITYSISFKQTEHKGNLTSEDAVNILVALKEISQAQIPPELQDLAEAFSESSCFQLPSCR</sequence>